<feature type="binding site" evidence="7 8">
    <location>
        <position position="41"/>
    </location>
    <ligand>
        <name>S-adenosyl-L-methionine</name>
        <dbReference type="ChEBI" id="CHEBI:59789"/>
    </ligand>
</feature>
<dbReference type="Proteomes" id="UP000290815">
    <property type="component" value="Chromosome"/>
</dbReference>
<keyword evidence="4 7" id="KW-0808">Transferase</keyword>
<keyword evidence="2 7" id="KW-0698">rRNA processing</keyword>
<gene>
    <name evidence="7 10" type="primary">ksgA</name>
    <name evidence="7" type="synonym">rsmA</name>
    <name evidence="10" type="ORF">NCTC10194_00030</name>
</gene>
<dbReference type="KEGG" id="mgly:NCTC10194_00030"/>
<name>A0A449AU67_9BACT</name>
<organism evidence="10 11">
    <name type="scientific">Mycoplasmopsis glycophila</name>
    <dbReference type="NCBI Taxonomy" id="171285"/>
    <lineage>
        <taxon>Bacteria</taxon>
        <taxon>Bacillati</taxon>
        <taxon>Mycoplasmatota</taxon>
        <taxon>Mycoplasmoidales</taxon>
        <taxon>Metamycoplasmataceae</taxon>
        <taxon>Mycoplasmopsis</taxon>
    </lineage>
</organism>
<feature type="binding site" evidence="7 8">
    <location>
        <position position="86"/>
    </location>
    <ligand>
        <name>S-adenosyl-L-methionine</name>
        <dbReference type="ChEBI" id="CHEBI:59789"/>
    </ligand>
</feature>
<feature type="binding site" evidence="7 8">
    <location>
        <position position="62"/>
    </location>
    <ligand>
        <name>S-adenosyl-L-methionine</name>
        <dbReference type="ChEBI" id="CHEBI:59789"/>
    </ligand>
</feature>
<dbReference type="GO" id="GO:0052908">
    <property type="term" value="F:16S rRNA (adenine(1518)-N(6)/adenine(1519)-N(6))-dimethyltransferase activity"/>
    <property type="evidence" value="ECO:0007669"/>
    <property type="project" value="UniProtKB-EC"/>
</dbReference>
<keyword evidence="1 7" id="KW-0963">Cytoplasm</keyword>
<keyword evidence="6 7" id="KW-0694">RNA-binding</keyword>
<proteinExistence type="inferred from homology"/>
<dbReference type="EC" id="2.1.1.182" evidence="7"/>
<evidence type="ECO:0000256" key="1">
    <source>
        <dbReference type="ARBA" id="ARBA00022490"/>
    </source>
</evidence>
<comment type="function">
    <text evidence="7">Specifically dimethylates two adjacent adenosines (A1518 and A1519) in the loop of a conserved hairpin near the 3'-end of 16S rRNA in the 30S particle. May play a critical role in biogenesis of 30S subunits.</text>
</comment>
<keyword evidence="3 7" id="KW-0489">Methyltransferase</keyword>
<dbReference type="InterPro" id="IPR001737">
    <property type="entry name" value="KsgA/Erm"/>
</dbReference>
<dbReference type="InterPro" id="IPR020598">
    <property type="entry name" value="rRNA_Ade_methylase_Trfase_N"/>
</dbReference>
<dbReference type="GO" id="GO:0003723">
    <property type="term" value="F:RNA binding"/>
    <property type="evidence" value="ECO:0007669"/>
    <property type="project" value="UniProtKB-UniRule"/>
</dbReference>
<dbReference type="PANTHER" id="PTHR11727:SF7">
    <property type="entry name" value="DIMETHYLADENOSINE TRANSFERASE-RELATED"/>
    <property type="match status" value="1"/>
</dbReference>
<feature type="binding site" evidence="7 8">
    <location>
        <position position="17"/>
    </location>
    <ligand>
        <name>S-adenosyl-L-methionine</name>
        <dbReference type="ChEBI" id="CHEBI:59789"/>
    </ligand>
</feature>
<feature type="binding site" evidence="7 8">
    <location>
        <position position="15"/>
    </location>
    <ligand>
        <name>S-adenosyl-L-methionine</name>
        <dbReference type="ChEBI" id="CHEBI:59789"/>
    </ligand>
</feature>
<dbReference type="GO" id="GO:0005829">
    <property type="term" value="C:cytosol"/>
    <property type="evidence" value="ECO:0007669"/>
    <property type="project" value="TreeGrafter"/>
</dbReference>
<dbReference type="InterPro" id="IPR011530">
    <property type="entry name" value="rRNA_adenine_dimethylase"/>
</dbReference>
<dbReference type="PANTHER" id="PTHR11727">
    <property type="entry name" value="DIMETHYLADENOSINE TRANSFERASE"/>
    <property type="match status" value="1"/>
</dbReference>
<dbReference type="Gene3D" id="1.10.8.100">
    <property type="entry name" value="Ribosomal RNA adenine dimethylase-like, domain 2"/>
    <property type="match status" value="1"/>
</dbReference>
<keyword evidence="11" id="KW-1185">Reference proteome</keyword>
<evidence type="ECO:0000256" key="7">
    <source>
        <dbReference type="HAMAP-Rule" id="MF_00607"/>
    </source>
</evidence>
<keyword evidence="5 7" id="KW-0949">S-adenosyl-L-methionine</keyword>
<evidence type="ECO:0000259" key="9">
    <source>
        <dbReference type="SMART" id="SM00650"/>
    </source>
</evidence>
<dbReference type="SUPFAM" id="SSF53335">
    <property type="entry name" value="S-adenosyl-L-methionine-dependent methyltransferases"/>
    <property type="match status" value="1"/>
</dbReference>
<sequence>MIKKEKFAKKEYGQNFLHDKNFIKKIVNVFDFENHDVLEIGPGRGALTKELVKKAKKVIAYEIDQDMVNVLNQEILADNFVLNHEDFLKSNLKEINKNTYVIANIPYYITTDILFKLFENRDKFKCLLLMVQKEVAQRVVAKPNQKDYSKLSLSSQYLADCKIEFIVPSGAFVPAPKVDSAILSLVFKNEDKTKDWDELKNFFKLCFLARRKKLSYALKTVYSQEKINSAYQKLGFTDNIRIQQLDLSQVIKLYENLK</sequence>
<protein>
    <recommendedName>
        <fullName evidence="7">Ribosomal RNA small subunit methyltransferase A</fullName>
        <ecNumber evidence="7">2.1.1.182</ecNumber>
    </recommendedName>
    <alternativeName>
        <fullName evidence="7">16S rRNA (adenine(1518)-N(6)/adenine(1519)-N(6))-dimethyltransferase</fullName>
    </alternativeName>
    <alternativeName>
        <fullName evidence="7">16S rRNA dimethyladenosine transferase</fullName>
    </alternativeName>
    <alternativeName>
        <fullName evidence="7">16S rRNA dimethylase</fullName>
    </alternativeName>
    <alternativeName>
        <fullName evidence="7">S-adenosylmethionine-6-N', N'-adenosyl(rRNA) dimethyltransferase</fullName>
    </alternativeName>
</protein>
<evidence type="ECO:0000313" key="11">
    <source>
        <dbReference type="Proteomes" id="UP000290815"/>
    </source>
</evidence>
<dbReference type="RefSeq" id="WP_027333727.1">
    <property type="nucleotide sequence ID" value="NZ_LR215024.1"/>
</dbReference>
<dbReference type="InterPro" id="IPR020596">
    <property type="entry name" value="rRNA_Ade_Mease_Trfase_CS"/>
</dbReference>
<dbReference type="EMBL" id="LR215024">
    <property type="protein sequence ID" value="VEU70036.1"/>
    <property type="molecule type" value="Genomic_DNA"/>
</dbReference>
<dbReference type="Pfam" id="PF00398">
    <property type="entry name" value="RrnaAD"/>
    <property type="match status" value="1"/>
</dbReference>
<dbReference type="PROSITE" id="PS51689">
    <property type="entry name" value="SAM_RNA_A_N6_MT"/>
    <property type="match status" value="1"/>
</dbReference>
<dbReference type="InterPro" id="IPR023165">
    <property type="entry name" value="rRNA_Ade_diMease-like_C"/>
</dbReference>
<reference evidence="10 11" key="1">
    <citation type="submission" date="2019-01" db="EMBL/GenBank/DDBJ databases">
        <authorList>
            <consortium name="Pathogen Informatics"/>
        </authorList>
    </citation>
    <scope>NUCLEOTIDE SEQUENCE [LARGE SCALE GENOMIC DNA]</scope>
    <source>
        <strain evidence="10 11">NCTC10194</strain>
    </source>
</reference>
<dbReference type="NCBIfam" id="TIGR00755">
    <property type="entry name" value="ksgA"/>
    <property type="match status" value="1"/>
</dbReference>
<dbReference type="PROSITE" id="PS01131">
    <property type="entry name" value="RRNA_A_DIMETH"/>
    <property type="match status" value="1"/>
</dbReference>
<evidence type="ECO:0000256" key="8">
    <source>
        <dbReference type="PROSITE-ProRule" id="PRU01026"/>
    </source>
</evidence>
<comment type="similarity">
    <text evidence="7">Belongs to the class I-like SAM-binding methyltransferase superfamily. rRNA adenine N(6)-methyltransferase family. RsmA subfamily.</text>
</comment>
<evidence type="ECO:0000256" key="4">
    <source>
        <dbReference type="ARBA" id="ARBA00022679"/>
    </source>
</evidence>
<evidence type="ECO:0000313" key="10">
    <source>
        <dbReference type="EMBL" id="VEU70036.1"/>
    </source>
</evidence>
<dbReference type="Gene3D" id="3.40.50.150">
    <property type="entry name" value="Vaccinia Virus protein VP39"/>
    <property type="match status" value="1"/>
</dbReference>
<dbReference type="CDD" id="cd02440">
    <property type="entry name" value="AdoMet_MTases"/>
    <property type="match status" value="1"/>
</dbReference>
<comment type="subcellular location">
    <subcellularLocation>
        <location evidence="7">Cytoplasm</location>
    </subcellularLocation>
</comment>
<evidence type="ECO:0000256" key="3">
    <source>
        <dbReference type="ARBA" id="ARBA00022603"/>
    </source>
</evidence>
<feature type="domain" description="Ribosomal RNA adenine methylase transferase N-terminal" evidence="9">
    <location>
        <begin position="22"/>
        <end position="189"/>
    </location>
</feature>
<comment type="catalytic activity">
    <reaction evidence="7">
        <text>adenosine(1518)/adenosine(1519) in 16S rRNA + 4 S-adenosyl-L-methionine = N(6)-dimethyladenosine(1518)/N(6)-dimethyladenosine(1519) in 16S rRNA + 4 S-adenosyl-L-homocysteine + 4 H(+)</text>
        <dbReference type="Rhea" id="RHEA:19609"/>
        <dbReference type="Rhea" id="RHEA-COMP:10232"/>
        <dbReference type="Rhea" id="RHEA-COMP:10233"/>
        <dbReference type="ChEBI" id="CHEBI:15378"/>
        <dbReference type="ChEBI" id="CHEBI:57856"/>
        <dbReference type="ChEBI" id="CHEBI:59789"/>
        <dbReference type="ChEBI" id="CHEBI:74411"/>
        <dbReference type="ChEBI" id="CHEBI:74493"/>
        <dbReference type="EC" id="2.1.1.182"/>
    </reaction>
</comment>
<dbReference type="SMART" id="SM00650">
    <property type="entry name" value="rADc"/>
    <property type="match status" value="1"/>
</dbReference>
<dbReference type="AlphaFoldDB" id="A0A449AU67"/>
<dbReference type="HAMAP" id="MF_00607">
    <property type="entry name" value="16SrRNA_methyltr_A"/>
    <property type="match status" value="1"/>
</dbReference>
<dbReference type="FunFam" id="3.40.50.150:FF:000023">
    <property type="entry name" value="Ribosomal RNA small subunit methyltransferase A"/>
    <property type="match status" value="1"/>
</dbReference>
<evidence type="ECO:0000256" key="2">
    <source>
        <dbReference type="ARBA" id="ARBA00022552"/>
    </source>
</evidence>
<feature type="binding site" evidence="7 8">
    <location>
        <position position="104"/>
    </location>
    <ligand>
        <name>S-adenosyl-L-methionine</name>
        <dbReference type="ChEBI" id="CHEBI:59789"/>
    </ligand>
</feature>
<accession>A0A449AU67</accession>
<evidence type="ECO:0000256" key="6">
    <source>
        <dbReference type="ARBA" id="ARBA00022884"/>
    </source>
</evidence>
<evidence type="ECO:0000256" key="5">
    <source>
        <dbReference type="ARBA" id="ARBA00022691"/>
    </source>
</evidence>
<dbReference type="InterPro" id="IPR029063">
    <property type="entry name" value="SAM-dependent_MTases_sf"/>
</dbReference>